<dbReference type="GO" id="GO:0032981">
    <property type="term" value="P:mitochondrial respiratory chain complex I assembly"/>
    <property type="evidence" value="ECO:0007669"/>
    <property type="project" value="TreeGrafter"/>
</dbReference>
<dbReference type="Pfam" id="PF08695">
    <property type="entry name" value="Coa1"/>
    <property type="match status" value="1"/>
</dbReference>
<comment type="caution">
    <text evidence="2">The sequence shown here is derived from an EMBL/GenBank/DDBJ whole genome shotgun (WGS) entry which is preliminary data.</text>
</comment>
<proteinExistence type="predicted"/>
<gene>
    <name evidence="2" type="ORF">PMAYCL1PPCAC_18855</name>
</gene>
<reference evidence="3" key="1">
    <citation type="submission" date="2022-10" db="EMBL/GenBank/DDBJ databases">
        <title>Genome assembly of Pristionchus species.</title>
        <authorList>
            <person name="Yoshida K."/>
            <person name="Sommer R.J."/>
        </authorList>
    </citation>
    <scope>NUCLEOTIDE SEQUENCE [LARGE SCALE GENOMIC DNA]</scope>
    <source>
        <strain evidence="3">RS5460</strain>
    </source>
</reference>
<dbReference type="AlphaFoldDB" id="A0AAN5I227"/>
<dbReference type="InterPro" id="IPR014807">
    <property type="entry name" value="Coa1"/>
</dbReference>
<accession>A0AAN5I227</accession>
<protein>
    <submittedName>
        <fullName evidence="2">Uncharacterized protein</fullName>
    </submittedName>
</protein>
<dbReference type="PANTHER" id="PTHR47148:SF1">
    <property type="entry name" value="CYTOCHROME C OXIDASE ASSEMBLY FACTOR 1 HOMOLOG"/>
    <property type="match status" value="1"/>
</dbReference>
<keyword evidence="1" id="KW-0812">Transmembrane</keyword>
<organism evidence="2 3">
    <name type="scientific">Pristionchus mayeri</name>
    <dbReference type="NCBI Taxonomy" id="1317129"/>
    <lineage>
        <taxon>Eukaryota</taxon>
        <taxon>Metazoa</taxon>
        <taxon>Ecdysozoa</taxon>
        <taxon>Nematoda</taxon>
        <taxon>Chromadorea</taxon>
        <taxon>Rhabditida</taxon>
        <taxon>Rhabditina</taxon>
        <taxon>Diplogasteromorpha</taxon>
        <taxon>Diplogasteroidea</taxon>
        <taxon>Neodiplogasteridae</taxon>
        <taxon>Pristionchus</taxon>
    </lineage>
</organism>
<feature type="transmembrane region" description="Helical" evidence="1">
    <location>
        <begin position="12"/>
        <end position="30"/>
    </location>
</feature>
<dbReference type="GO" id="GO:0005743">
    <property type="term" value="C:mitochondrial inner membrane"/>
    <property type="evidence" value="ECO:0007669"/>
    <property type="project" value="TreeGrafter"/>
</dbReference>
<keyword evidence="3" id="KW-1185">Reference proteome</keyword>
<evidence type="ECO:0000313" key="3">
    <source>
        <dbReference type="Proteomes" id="UP001328107"/>
    </source>
</evidence>
<dbReference type="PANTHER" id="PTHR47148">
    <property type="entry name" value="CYTOCHROME C OXIDASE ASSEMBLY FACTOR 1 HOMOLOG"/>
    <property type="match status" value="1"/>
</dbReference>
<dbReference type="GO" id="GO:0033617">
    <property type="term" value="P:mitochondrial respiratory chain complex IV assembly"/>
    <property type="evidence" value="ECO:0007669"/>
    <property type="project" value="TreeGrafter"/>
</dbReference>
<evidence type="ECO:0000313" key="2">
    <source>
        <dbReference type="EMBL" id="GMR48660.1"/>
    </source>
</evidence>
<dbReference type="EMBL" id="BTRK01000004">
    <property type="protein sequence ID" value="GMR48660.1"/>
    <property type="molecule type" value="Genomic_DNA"/>
</dbReference>
<name>A0AAN5I227_9BILA</name>
<keyword evidence="1" id="KW-1133">Transmembrane helix</keyword>
<keyword evidence="1" id="KW-0472">Membrane</keyword>
<dbReference type="Proteomes" id="UP001328107">
    <property type="component" value="Unassembled WGS sequence"/>
</dbReference>
<evidence type="ECO:0000256" key="1">
    <source>
        <dbReference type="SAM" id="Phobius"/>
    </source>
</evidence>
<sequence>MGSLSRVRLSTLVQIAAGGFLAGATGLYIAQKSVQKKVRTLPHYSESLNIIAAHDKAREVLGTPIELGTVDLADRRHNYVDKTTSMLMVPVNGSMAAGFMEVRAVRDTPEGVFSTATIKLHLDDTTFTIYDTGAWKEETSPTPTATPAATSK</sequence>